<gene>
    <name evidence="2" type="ORF">SAMN02583745_02205</name>
</gene>
<reference evidence="3" key="1">
    <citation type="submission" date="2016-10" db="EMBL/GenBank/DDBJ databases">
        <authorList>
            <person name="Varghese N."/>
            <person name="Submissions S."/>
        </authorList>
    </citation>
    <scope>NUCLEOTIDE SEQUENCE [LARGE SCALE GENOMIC DNA]</scope>
    <source>
        <strain evidence="3">DSM 18579</strain>
    </source>
</reference>
<dbReference type="PANTHER" id="PTHR38773:SF1">
    <property type="entry name" value="PROTEIN SPRT"/>
    <property type="match status" value="1"/>
</dbReference>
<dbReference type="STRING" id="1123402.SAMN02583745_02205"/>
<feature type="domain" description="SprT-like" evidence="1">
    <location>
        <begin position="14"/>
        <end position="169"/>
    </location>
</feature>
<dbReference type="InterPro" id="IPR006640">
    <property type="entry name" value="SprT-like_domain"/>
</dbReference>
<dbReference type="AlphaFoldDB" id="A0A1I0E1E0"/>
<organism evidence="2 3">
    <name type="scientific">Thorsellia anophelis DSM 18579</name>
    <dbReference type="NCBI Taxonomy" id="1123402"/>
    <lineage>
        <taxon>Bacteria</taxon>
        <taxon>Pseudomonadati</taxon>
        <taxon>Pseudomonadota</taxon>
        <taxon>Gammaproteobacteria</taxon>
        <taxon>Enterobacterales</taxon>
        <taxon>Thorselliaceae</taxon>
        <taxon>Thorsellia</taxon>
    </lineage>
</organism>
<evidence type="ECO:0000313" key="3">
    <source>
        <dbReference type="Proteomes" id="UP000242642"/>
    </source>
</evidence>
<evidence type="ECO:0000313" key="2">
    <source>
        <dbReference type="EMBL" id="SET38694.1"/>
    </source>
</evidence>
<dbReference type="SMART" id="SM00731">
    <property type="entry name" value="SprT"/>
    <property type="match status" value="1"/>
</dbReference>
<sequence length="177" mass="20808">MKLSLDELIEIANNKLSQSLELSNKVLGVNYPMPLIEYDLRGRAAGLAYPQEWKIRINRLMMSENSIAFIDEVIPHELAHLIVYRYFIRDLKKKNIKPHGLEWQEVMHKIFNLPSKRTHNYEVPKRKVKTFTYICGCNEFSLTAVRHNKVEENKANYICNKCKQPLKYTGEMALKVR</sequence>
<dbReference type="GO" id="GO:0006950">
    <property type="term" value="P:response to stress"/>
    <property type="evidence" value="ECO:0007669"/>
    <property type="project" value="UniProtKB-ARBA"/>
</dbReference>
<proteinExistence type="predicted"/>
<evidence type="ECO:0000259" key="1">
    <source>
        <dbReference type="SMART" id="SM00731"/>
    </source>
</evidence>
<name>A0A1I0E1E0_9GAMM</name>
<dbReference type="OrthoDB" id="267364at2"/>
<accession>A0A1I0E1E0</accession>
<keyword evidence="3" id="KW-1185">Reference proteome</keyword>
<dbReference type="Proteomes" id="UP000242642">
    <property type="component" value="Unassembled WGS sequence"/>
</dbReference>
<dbReference type="RefSeq" id="WP_093320984.1">
    <property type="nucleotide sequence ID" value="NZ_FOHV01000022.1"/>
</dbReference>
<dbReference type="PANTHER" id="PTHR38773">
    <property type="entry name" value="PROTEIN SPRT"/>
    <property type="match status" value="1"/>
</dbReference>
<protein>
    <submittedName>
        <fullName evidence="2">SprT protein</fullName>
    </submittedName>
</protein>
<dbReference type="EMBL" id="FOHV01000022">
    <property type="protein sequence ID" value="SET38694.1"/>
    <property type="molecule type" value="Genomic_DNA"/>
</dbReference>
<dbReference type="NCBIfam" id="NF003421">
    <property type="entry name" value="PRK04860.1"/>
    <property type="match status" value="1"/>
</dbReference>
<dbReference type="Pfam" id="PF10263">
    <property type="entry name" value="SprT-like"/>
    <property type="match status" value="1"/>
</dbReference>